<dbReference type="RefSeq" id="WP_169322749.1">
    <property type="nucleotide sequence ID" value="NZ_JABCJJ010000001.1"/>
</dbReference>
<accession>A0A7Y0LWV6</accession>
<dbReference type="Proteomes" id="UP000562124">
    <property type="component" value="Unassembled WGS sequence"/>
</dbReference>
<proteinExistence type="predicted"/>
<name>A0A7Y0LWV6_CELFI</name>
<dbReference type="AlphaFoldDB" id="A0A7Y0LWV6"/>
<keyword evidence="2" id="KW-1185">Reference proteome</keyword>
<evidence type="ECO:0000313" key="2">
    <source>
        <dbReference type="Proteomes" id="UP000562124"/>
    </source>
</evidence>
<comment type="caution">
    <text evidence="1">The sequence shown here is derived from an EMBL/GenBank/DDBJ whole genome shotgun (WGS) entry which is preliminary data.</text>
</comment>
<sequence length="45" mass="5032">MSMRTFRMALERALLRRGAVVREAQYLTANLGAFSSFRTVLPVSG</sequence>
<dbReference type="EMBL" id="JABCJJ010000001">
    <property type="protein sequence ID" value="NMR18838.1"/>
    <property type="molecule type" value="Genomic_DNA"/>
</dbReference>
<protein>
    <submittedName>
        <fullName evidence="1">Uncharacterized protein</fullName>
    </submittedName>
</protein>
<gene>
    <name evidence="1" type="ORF">HIR71_01115</name>
</gene>
<reference evidence="1 2" key="1">
    <citation type="submission" date="2020-04" db="EMBL/GenBank/DDBJ databases">
        <title>Sequencing and Assembly of C. fimi.</title>
        <authorList>
            <person name="Ramsey A.R."/>
        </authorList>
    </citation>
    <scope>NUCLEOTIDE SEQUENCE [LARGE SCALE GENOMIC DNA]</scope>
    <source>
        <strain evidence="1 2">SB</strain>
    </source>
</reference>
<organism evidence="1 2">
    <name type="scientific">Cellulomonas fimi</name>
    <dbReference type="NCBI Taxonomy" id="1708"/>
    <lineage>
        <taxon>Bacteria</taxon>
        <taxon>Bacillati</taxon>
        <taxon>Actinomycetota</taxon>
        <taxon>Actinomycetes</taxon>
        <taxon>Micrococcales</taxon>
        <taxon>Cellulomonadaceae</taxon>
        <taxon>Cellulomonas</taxon>
    </lineage>
</organism>
<evidence type="ECO:0000313" key="1">
    <source>
        <dbReference type="EMBL" id="NMR18838.1"/>
    </source>
</evidence>